<proteinExistence type="predicted"/>
<evidence type="ECO:0000313" key="2">
    <source>
        <dbReference type="Proteomes" id="UP000186997"/>
    </source>
</evidence>
<gene>
    <name evidence="1" type="ORF">SAMN05421665_0244</name>
</gene>
<reference evidence="2" key="1">
    <citation type="submission" date="2017-01" db="EMBL/GenBank/DDBJ databases">
        <authorList>
            <person name="Varghese N."/>
            <person name="Submissions S."/>
        </authorList>
    </citation>
    <scope>NUCLEOTIDE SEQUENCE [LARGE SCALE GENOMIC DNA]</scope>
    <source>
        <strain evidence="2">DSM 29591</strain>
    </source>
</reference>
<dbReference type="STRING" id="287098.SAMN05421665_0244"/>
<sequence length="112" mass="13003">MEDLRPKIKLMADYDCWPLWGLSEVGNIDPCTLSLSPTTKEALAKWAQDYSNTLNRSDPIQSGFETPEDALAFNEEGWRLWECLQRELPEFKVLYFDNDLGRLFDERPIEAS</sequence>
<keyword evidence="2" id="KW-1185">Reference proteome</keyword>
<evidence type="ECO:0000313" key="1">
    <source>
        <dbReference type="EMBL" id="SIT75717.1"/>
    </source>
</evidence>
<organism evidence="1 2">
    <name type="scientific">Yoonia rosea</name>
    <dbReference type="NCBI Taxonomy" id="287098"/>
    <lineage>
        <taxon>Bacteria</taxon>
        <taxon>Pseudomonadati</taxon>
        <taxon>Pseudomonadota</taxon>
        <taxon>Alphaproteobacteria</taxon>
        <taxon>Rhodobacterales</taxon>
        <taxon>Paracoccaceae</taxon>
        <taxon>Yoonia</taxon>
    </lineage>
</organism>
<dbReference type="RefSeq" id="WP_076658021.1">
    <property type="nucleotide sequence ID" value="NZ_FTPR01000001.1"/>
</dbReference>
<name>A0A1R3WCX0_9RHOB</name>
<dbReference type="Proteomes" id="UP000186997">
    <property type="component" value="Unassembled WGS sequence"/>
</dbReference>
<protein>
    <submittedName>
        <fullName evidence="1">Uncharacterized protein</fullName>
    </submittedName>
</protein>
<accession>A0A1R3WCX0</accession>
<dbReference type="AlphaFoldDB" id="A0A1R3WCX0"/>
<dbReference type="EMBL" id="FTPR01000001">
    <property type="protein sequence ID" value="SIT75717.1"/>
    <property type="molecule type" value="Genomic_DNA"/>
</dbReference>